<gene>
    <name evidence="11" type="ordered locus">ASAC_0086</name>
</gene>
<dbReference type="SUPFAM" id="SSF161098">
    <property type="entry name" value="MetI-like"/>
    <property type="match status" value="1"/>
</dbReference>
<dbReference type="Gene3D" id="1.10.3720.10">
    <property type="entry name" value="MetI-like"/>
    <property type="match status" value="1"/>
</dbReference>
<dbReference type="HOGENOM" id="CLU_016047_1_2_2"/>
<dbReference type="PROSITE" id="PS50928">
    <property type="entry name" value="ABC_TM1"/>
    <property type="match status" value="1"/>
</dbReference>
<evidence type="ECO:0000259" key="10">
    <source>
        <dbReference type="PROSITE" id="PS50928"/>
    </source>
</evidence>
<evidence type="ECO:0000256" key="5">
    <source>
        <dbReference type="ARBA" id="ARBA00022597"/>
    </source>
</evidence>
<evidence type="ECO:0000313" key="11">
    <source>
        <dbReference type="EMBL" id="ADL18494.1"/>
    </source>
</evidence>
<dbReference type="InterPro" id="IPR000515">
    <property type="entry name" value="MetI-like"/>
</dbReference>
<proteinExistence type="inferred from homology"/>
<evidence type="ECO:0000256" key="3">
    <source>
        <dbReference type="ARBA" id="ARBA00022448"/>
    </source>
</evidence>
<dbReference type="Proteomes" id="UP000000346">
    <property type="component" value="Chromosome"/>
</dbReference>
<evidence type="ECO:0000256" key="2">
    <source>
        <dbReference type="ARBA" id="ARBA00009047"/>
    </source>
</evidence>
<dbReference type="FunCoup" id="D9PZK6">
    <property type="interactions" value="17"/>
</dbReference>
<dbReference type="PANTHER" id="PTHR32243">
    <property type="entry name" value="MALTOSE TRANSPORT SYSTEM PERMEASE-RELATED"/>
    <property type="match status" value="1"/>
</dbReference>
<dbReference type="GO" id="GO:0055085">
    <property type="term" value="P:transmembrane transport"/>
    <property type="evidence" value="ECO:0007669"/>
    <property type="project" value="InterPro"/>
</dbReference>
<dbReference type="STRING" id="666510.ASAC_0086"/>
<organism evidence="11 12">
    <name type="scientific">Acidilobus saccharovorans (strain DSM 16705 / JCM 18335 / VKM B-2471 / 345-15)</name>
    <dbReference type="NCBI Taxonomy" id="666510"/>
    <lineage>
        <taxon>Archaea</taxon>
        <taxon>Thermoproteota</taxon>
        <taxon>Thermoprotei</taxon>
        <taxon>Acidilobales</taxon>
        <taxon>Acidilobaceae</taxon>
        <taxon>Acidilobus</taxon>
    </lineage>
</organism>
<feature type="domain" description="ABC transmembrane type-1" evidence="10">
    <location>
        <begin position="89"/>
        <end position="284"/>
    </location>
</feature>
<keyword evidence="7 9" id="KW-1133">Transmembrane helix</keyword>
<accession>D9PZK6</accession>
<dbReference type="CDD" id="cd06261">
    <property type="entry name" value="TM_PBP2"/>
    <property type="match status" value="1"/>
</dbReference>
<evidence type="ECO:0000256" key="4">
    <source>
        <dbReference type="ARBA" id="ARBA00022475"/>
    </source>
</evidence>
<evidence type="ECO:0000256" key="9">
    <source>
        <dbReference type="RuleBase" id="RU363032"/>
    </source>
</evidence>
<keyword evidence="6 9" id="KW-0812">Transmembrane</keyword>
<feature type="transmembrane region" description="Helical" evidence="9">
    <location>
        <begin position="95"/>
        <end position="115"/>
    </location>
</feature>
<keyword evidence="4" id="KW-1003">Cell membrane</keyword>
<dbReference type="AlphaFoldDB" id="D9PZK6"/>
<dbReference type="eggNOG" id="arCOG00160">
    <property type="taxonomic scope" value="Archaea"/>
</dbReference>
<evidence type="ECO:0000313" key="12">
    <source>
        <dbReference type="Proteomes" id="UP000000346"/>
    </source>
</evidence>
<feature type="transmembrane region" description="Helical" evidence="9">
    <location>
        <begin position="263"/>
        <end position="283"/>
    </location>
</feature>
<protein>
    <submittedName>
        <fullName evidence="11">Sugar ABC transporter, permease protein</fullName>
    </submittedName>
</protein>
<dbReference type="GO" id="GO:0005886">
    <property type="term" value="C:plasma membrane"/>
    <property type="evidence" value="ECO:0007669"/>
    <property type="project" value="UniProtKB-SubCell"/>
</dbReference>
<reference evidence="11 12" key="1">
    <citation type="journal article" date="2010" name="Appl. Environ. Microbiol.">
        <title>The genome sequence of the crenarchaeon Acidilobus saccharovorans supports a new order, Acidilobales, and suggests an important ecological role in terrestrial acidic hot springs.</title>
        <authorList>
            <person name="Mardanov A.V."/>
            <person name="Svetlitchnyi V.A."/>
            <person name="Beletsky A.V."/>
            <person name="Prokofeva M.I."/>
            <person name="Bonch-Osmolovskaya E.A."/>
            <person name="Ravin N.V."/>
            <person name="Skryabin K.G."/>
        </authorList>
    </citation>
    <scope>NUCLEOTIDE SEQUENCE [LARGE SCALE GENOMIC DNA]</scope>
    <source>
        <strain evidence="12">DSM 16705 / JCM 18335 / VKM B-2471 / 345-15</strain>
    </source>
</reference>
<feature type="transmembrane region" description="Helical" evidence="9">
    <location>
        <begin position="231"/>
        <end position="251"/>
    </location>
</feature>
<name>D9PZK6_ACIS3</name>
<comment type="similarity">
    <text evidence="2">Belongs to the binding-protein-dependent transport system permease family. MalFG subfamily.</text>
</comment>
<dbReference type="KEGG" id="asc:ASAC_0086"/>
<feature type="transmembrane region" description="Helical" evidence="9">
    <location>
        <begin position="154"/>
        <end position="179"/>
    </location>
</feature>
<keyword evidence="3 9" id="KW-0813">Transport</keyword>
<dbReference type="Pfam" id="PF00528">
    <property type="entry name" value="BPD_transp_1"/>
    <property type="match status" value="1"/>
</dbReference>
<dbReference type="InterPro" id="IPR050901">
    <property type="entry name" value="BP-dep_ABC_trans_perm"/>
</dbReference>
<evidence type="ECO:0000256" key="6">
    <source>
        <dbReference type="ARBA" id="ARBA00022692"/>
    </source>
</evidence>
<dbReference type="InParanoid" id="D9PZK6"/>
<dbReference type="InterPro" id="IPR035906">
    <property type="entry name" value="MetI-like_sf"/>
</dbReference>
<dbReference type="EMBL" id="CP001742">
    <property type="protein sequence ID" value="ADL18494.1"/>
    <property type="molecule type" value="Genomic_DNA"/>
</dbReference>
<feature type="transmembrane region" description="Helical" evidence="9">
    <location>
        <begin position="200"/>
        <end position="225"/>
    </location>
</feature>
<comment type="subcellular location">
    <subcellularLocation>
        <location evidence="1 9">Cell membrane</location>
        <topology evidence="1 9">Multi-pass membrane protein</topology>
    </subcellularLocation>
</comment>
<evidence type="ECO:0000256" key="1">
    <source>
        <dbReference type="ARBA" id="ARBA00004651"/>
    </source>
</evidence>
<feature type="transmembrane region" description="Helical" evidence="9">
    <location>
        <begin position="127"/>
        <end position="148"/>
    </location>
</feature>
<evidence type="ECO:0000256" key="8">
    <source>
        <dbReference type="ARBA" id="ARBA00023136"/>
    </source>
</evidence>
<feature type="transmembrane region" description="Helical" evidence="9">
    <location>
        <begin position="20"/>
        <end position="40"/>
    </location>
</feature>
<dbReference type="PANTHER" id="PTHR32243:SF50">
    <property type="entry name" value="MALTOSE_MALTODEXTRIN TRANSPORT SYSTEM PERMEASE PROTEIN MALG"/>
    <property type="match status" value="1"/>
</dbReference>
<keyword evidence="12" id="KW-1185">Reference proteome</keyword>
<sequence>MRRLSSRSRAKALKALRLTVSYLVLIVMAAWSILPIYYIILISFSNVTKLFAFSARDLIPSHVTLAAYRQLLLGRFLPTIKAPNFPLWVMHSIELAAATSLLSIVLAMVAGYGLSRLDMPAKKTLAMFTYIITFLPVTATTVPLFLLFARLHLLNYVGLVLAYTPGTAVFAAFLAKLAIDSIPPDYEESAMVDGLSRFGAFIRIVFRLAMPVVALTALLGFLGAYMDYATAYAFIGINPKMWTAMLGLYYLAGLYNPASAPNYNIFAAGAVLMGIPLMALFLVSQRMMTKAYSSLAGIK</sequence>
<keyword evidence="5" id="KW-0762">Sugar transport</keyword>
<evidence type="ECO:0000256" key="7">
    <source>
        <dbReference type="ARBA" id="ARBA00022989"/>
    </source>
</evidence>
<keyword evidence="8 9" id="KW-0472">Membrane</keyword>